<feature type="non-terminal residue" evidence="2">
    <location>
        <position position="1"/>
    </location>
</feature>
<protein>
    <recommendedName>
        <fullName evidence="3">DUF2101 domain-containing protein</fullName>
    </recommendedName>
</protein>
<gene>
    <name evidence="2" type="ORF">S06H3_06914</name>
</gene>
<evidence type="ECO:0008006" key="3">
    <source>
        <dbReference type="Google" id="ProtNLM"/>
    </source>
</evidence>
<proteinExistence type="predicted"/>
<comment type="caution">
    <text evidence="2">The sequence shown here is derived from an EMBL/GenBank/DDBJ whole genome shotgun (WGS) entry which is preliminary data.</text>
</comment>
<feature type="transmembrane region" description="Helical" evidence="1">
    <location>
        <begin position="38"/>
        <end position="58"/>
    </location>
</feature>
<evidence type="ECO:0000313" key="2">
    <source>
        <dbReference type="EMBL" id="GAH95619.1"/>
    </source>
</evidence>
<evidence type="ECO:0000256" key="1">
    <source>
        <dbReference type="SAM" id="Phobius"/>
    </source>
</evidence>
<dbReference type="InterPro" id="IPR018663">
    <property type="entry name" value="DUF2101_membrane"/>
</dbReference>
<feature type="transmembrane region" description="Helical" evidence="1">
    <location>
        <begin position="6"/>
        <end position="26"/>
    </location>
</feature>
<dbReference type="AlphaFoldDB" id="X1KZK6"/>
<keyword evidence="1" id="KW-0812">Transmembrane</keyword>
<sequence length="167" mass="18698">ALLPAEIFIFTSLLLALSAYLFYLTATQLKHAFKRDYPAYRSFVTMCVAIAWVFVLALRHSPIEFSIEALHLALIPPLAAMGFVFVAFAAFRLKYGRNFTYGTVEEIRGKRAVVRISYDICSNVKSGLYVVESFAKIKRGDLVKISVERPMLGLRGAKVRAILGKSK</sequence>
<feature type="transmembrane region" description="Helical" evidence="1">
    <location>
        <begin position="70"/>
        <end position="91"/>
    </location>
</feature>
<keyword evidence="1" id="KW-1133">Transmembrane helix</keyword>
<name>X1KZK6_9ZZZZ</name>
<dbReference type="Pfam" id="PF09874">
    <property type="entry name" value="DUF2101"/>
    <property type="match status" value="1"/>
</dbReference>
<accession>X1KZK6</accession>
<keyword evidence="1" id="KW-0472">Membrane</keyword>
<dbReference type="EMBL" id="BARV01002742">
    <property type="protein sequence ID" value="GAH95619.1"/>
    <property type="molecule type" value="Genomic_DNA"/>
</dbReference>
<reference evidence="2" key="1">
    <citation type="journal article" date="2014" name="Front. Microbiol.">
        <title>High frequency of phylogenetically diverse reductive dehalogenase-homologous genes in deep subseafloor sedimentary metagenomes.</title>
        <authorList>
            <person name="Kawai M."/>
            <person name="Futagami T."/>
            <person name="Toyoda A."/>
            <person name="Takaki Y."/>
            <person name="Nishi S."/>
            <person name="Hori S."/>
            <person name="Arai W."/>
            <person name="Tsubouchi T."/>
            <person name="Morono Y."/>
            <person name="Uchiyama I."/>
            <person name="Ito T."/>
            <person name="Fujiyama A."/>
            <person name="Inagaki F."/>
            <person name="Takami H."/>
        </authorList>
    </citation>
    <scope>NUCLEOTIDE SEQUENCE</scope>
    <source>
        <strain evidence="2">Expedition CK06-06</strain>
    </source>
</reference>
<organism evidence="2">
    <name type="scientific">marine sediment metagenome</name>
    <dbReference type="NCBI Taxonomy" id="412755"/>
    <lineage>
        <taxon>unclassified sequences</taxon>
        <taxon>metagenomes</taxon>
        <taxon>ecological metagenomes</taxon>
    </lineage>
</organism>